<dbReference type="PANTHER" id="PTHR46018">
    <property type="entry name" value="ZINC PHOSPHODIESTERASE ELAC PROTEIN 1"/>
    <property type="match status" value="1"/>
</dbReference>
<proteinExistence type="predicted"/>
<protein>
    <submittedName>
        <fullName evidence="2">MBL fold metallo-hydrolase</fullName>
    </submittedName>
</protein>
<dbReference type="PANTHER" id="PTHR46018:SF2">
    <property type="entry name" value="ZINC PHOSPHODIESTERASE ELAC PROTEIN 1"/>
    <property type="match status" value="1"/>
</dbReference>
<keyword evidence="3" id="KW-1185">Reference proteome</keyword>
<keyword evidence="2" id="KW-0378">Hydrolase</keyword>
<dbReference type="RefSeq" id="WP_098075202.1">
    <property type="nucleotide sequence ID" value="NZ_PDEQ01000003.1"/>
</dbReference>
<feature type="domain" description="Metallo-beta-lactamase" evidence="1">
    <location>
        <begin position="19"/>
        <end position="222"/>
    </location>
</feature>
<dbReference type="InterPro" id="IPR036866">
    <property type="entry name" value="RibonucZ/Hydroxyglut_hydro"/>
</dbReference>
<evidence type="ECO:0000313" key="2">
    <source>
        <dbReference type="EMBL" id="PEN14038.1"/>
    </source>
</evidence>
<dbReference type="InterPro" id="IPR001279">
    <property type="entry name" value="Metallo-B-lactamas"/>
</dbReference>
<dbReference type="Pfam" id="PF12706">
    <property type="entry name" value="Lactamase_B_2"/>
    <property type="match status" value="1"/>
</dbReference>
<dbReference type="Proteomes" id="UP000220102">
    <property type="component" value="Unassembled WGS sequence"/>
</dbReference>
<evidence type="ECO:0000313" key="3">
    <source>
        <dbReference type="Proteomes" id="UP000220102"/>
    </source>
</evidence>
<accession>A0A2A8D053</accession>
<gene>
    <name evidence="2" type="ORF">CRI94_08305</name>
</gene>
<dbReference type="SMART" id="SM00849">
    <property type="entry name" value="Lactamase_B"/>
    <property type="match status" value="1"/>
</dbReference>
<name>A0A2A8D053_9BACT</name>
<dbReference type="AlphaFoldDB" id="A0A2A8D053"/>
<dbReference type="Gene3D" id="3.60.15.10">
    <property type="entry name" value="Ribonuclease Z/Hydroxyacylglutathione hydrolase-like"/>
    <property type="match status" value="1"/>
</dbReference>
<evidence type="ECO:0000259" key="1">
    <source>
        <dbReference type="SMART" id="SM00849"/>
    </source>
</evidence>
<comment type="caution">
    <text evidence="2">The sequence shown here is derived from an EMBL/GenBank/DDBJ whole genome shotgun (WGS) entry which is preliminary data.</text>
</comment>
<dbReference type="GO" id="GO:0042781">
    <property type="term" value="F:3'-tRNA processing endoribonuclease activity"/>
    <property type="evidence" value="ECO:0007669"/>
    <property type="project" value="TreeGrafter"/>
</dbReference>
<dbReference type="EMBL" id="PDEQ01000003">
    <property type="protein sequence ID" value="PEN14038.1"/>
    <property type="molecule type" value="Genomic_DNA"/>
</dbReference>
<reference evidence="2 3" key="1">
    <citation type="submission" date="2017-10" db="EMBL/GenBank/DDBJ databases">
        <title>Draft genome of Longibacter Salinarum.</title>
        <authorList>
            <person name="Goh K.M."/>
            <person name="Shamsir M.S."/>
            <person name="Lim S.W."/>
        </authorList>
    </citation>
    <scope>NUCLEOTIDE SEQUENCE [LARGE SCALE GENOMIC DNA]</scope>
    <source>
        <strain evidence="2 3">KCTC 52045</strain>
    </source>
</reference>
<sequence>MPILYLLGTGAAVSDPHRTATMLAVTDETTEERSTLMVDCGGDALQRLREAGASVQNVAGLIVTHAHPDHCSGFPLFIERLWLHGHHTEIPVLGIPAALAQVERSWEAFSQITEEWDTPSIDIREVDYKPEAVMWHDPTWKVTSRPVDHGIDNIGVRFEHVPSGRVIAYSCDTEPCEAVVELGRDADLLVHEATGETEGHSSAVQAAEAAKKAGAKRLILVHLPDGDKVDDLRAAQEIFPATELGTELGRYDI</sequence>
<organism evidence="2 3">
    <name type="scientific">Longibacter salinarum</name>
    <dbReference type="NCBI Taxonomy" id="1850348"/>
    <lineage>
        <taxon>Bacteria</taxon>
        <taxon>Pseudomonadati</taxon>
        <taxon>Rhodothermota</taxon>
        <taxon>Rhodothermia</taxon>
        <taxon>Rhodothermales</taxon>
        <taxon>Salisaetaceae</taxon>
        <taxon>Longibacter</taxon>
    </lineage>
</organism>
<dbReference type="SUPFAM" id="SSF56281">
    <property type="entry name" value="Metallo-hydrolase/oxidoreductase"/>
    <property type="match status" value="1"/>
</dbReference>
<dbReference type="OrthoDB" id="9794898at2"/>